<reference evidence="2" key="1">
    <citation type="submission" date="2021-03" db="EMBL/GenBank/DDBJ databases">
        <authorList>
            <person name="Kanchanasin P."/>
            <person name="Saeng-In P."/>
            <person name="Phongsopitanun W."/>
            <person name="Yuki M."/>
            <person name="Kudo T."/>
            <person name="Ohkuma M."/>
            <person name="Tanasupawat S."/>
        </authorList>
    </citation>
    <scope>NUCLEOTIDE SEQUENCE</scope>
    <source>
        <strain evidence="2">GKU 128</strain>
    </source>
</reference>
<dbReference type="InterPro" id="IPR022118">
    <property type="entry name" value="Peptidase_C70_AvrRpt2"/>
</dbReference>
<evidence type="ECO:0000313" key="2">
    <source>
        <dbReference type="EMBL" id="MBO2446132.1"/>
    </source>
</evidence>
<name>A0A939P6Y0_9ACTN</name>
<proteinExistence type="predicted"/>
<organism evidence="2 3">
    <name type="scientific">Actinomadura barringtoniae</name>
    <dbReference type="NCBI Taxonomy" id="1427535"/>
    <lineage>
        <taxon>Bacteria</taxon>
        <taxon>Bacillati</taxon>
        <taxon>Actinomycetota</taxon>
        <taxon>Actinomycetes</taxon>
        <taxon>Streptosporangiales</taxon>
        <taxon>Thermomonosporaceae</taxon>
        <taxon>Actinomadura</taxon>
    </lineage>
</organism>
<evidence type="ECO:0000313" key="3">
    <source>
        <dbReference type="Proteomes" id="UP000669179"/>
    </source>
</evidence>
<comment type="caution">
    <text evidence="2">The sequence shown here is derived from an EMBL/GenBank/DDBJ whole genome shotgun (WGS) entry which is preliminary data.</text>
</comment>
<keyword evidence="1" id="KW-0732">Signal</keyword>
<accession>A0A939P6Y0</accession>
<dbReference type="AlphaFoldDB" id="A0A939P6Y0"/>
<dbReference type="RefSeq" id="WP_208253698.1">
    <property type="nucleotide sequence ID" value="NZ_JAGEOJ010000001.1"/>
</dbReference>
<gene>
    <name evidence="2" type="ORF">J4573_03455</name>
</gene>
<dbReference type="Gene3D" id="3.90.70.10">
    <property type="entry name" value="Cysteine proteinases"/>
    <property type="match status" value="1"/>
</dbReference>
<keyword evidence="3" id="KW-1185">Reference proteome</keyword>
<dbReference type="Pfam" id="PF12385">
    <property type="entry name" value="Peptidase_C70"/>
    <property type="match status" value="1"/>
</dbReference>
<feature type="chain" id="PRO_5037489628" description="Peptidase C39-like domain-containing protein" evidence="1">
    <location>
        <begin position="24"/>
        <end position="224"/>
    </location>
</feature>
<sequence>MNRQFRKLGVAAVIAATAFSFQAAGARARALSAPSPPPATVDSAEPYGSNTWVDAPKEDAAQSKLLRIDLQNQRHVAGSWAATGATIATFDGRKVDPNVFCAKAFSEAKCDVPKSQAAKLDRMQAGFRQLGIAPGRLVDGPISFDEIKAEIDVGRPVAVRVNWTVGGGHMLPVYGYDAKKKWVYWGDPWPTADNYQWASFDYLVANDLWVMTGAITHIGERAAT</sequence>
<feature type="signal peptide" evidence="1">
    <location>
        <begin position="1"/>
        <end position="23"/>
    </location>
</feature>
<dbReference type="Proteomes" id="UP000669179">
    <property type="component" value="Unassembled WGS sequence"/>
</dbReference>
<evidence type="ECO:0008006" key="4">
    <source>
        <dbReference type="Google" id="ProtNLM"/>
    </source>
</evidence>
<evidence type="ECO:0000256" key="1">
    <source>
        <dbReference type="SAM" id="SignalP"/>
    </source>
</evidence>
<protein>
    <recommendedName>
        <fullName evidence="4">Peptidase C39-like domain-containing protein</fullName>
    </recommendedName>
</protein>
<dbReference type="EMBL" id="JAGEOJ010000001">
    <property type="protein sequence ID" value="MBO2446132.1"/>
    <property type="molecule type" value="Genomic_DNA"/>
</dbReference>